<organism evidence="2">
    <name type="scientific">mine drainage metagenome</name>
    <dbReference type="NCBI Taxonomy" id="410659"/>
    <lineage>
        <taxon>unclassified sequences</taxon>
        <taxon>metagenomes</taxon>
        <taxon>ecological metagenomes</taxon>
    </lineage>
</organism>
<dbReference type="PANTHER" id="PTHR34109:SF1">
    <property type="entry name" value="VOC DOMAIN-CONTAINING PROTEIN"/>
    <property type="match status" value="1"/>
</dbReference>
<dbReference type="CDD" id="cd07246">
    <property type="entry name" value="VOC_like"/>
    <property type="match status" value="1"/>
</dbReference>
<proteinExistence type="predicted"/>
<dbReference type="Pfam" id="PF00903">
    <property type="entry name" value="Glyoxalase"/>
    <property type="match status" value="1"/>
</dbReference>
<dbReference type="InterPro" id="IPR029068">
    <property type="entry name" value="Glyas_Bleomycin-R_OHBP_Dase"/>
</dbReference>
<evidence type="ECO:0000313" key="2">
    <source>
        <dbReference type="EMBL" id="OIQ98794.1"/>
    </source>
</evidence>
<dbReference type="EMBL" id="MLJW01000114">
    <property type="protein sequence ID" value="OIQ98794.1"/>
    <property type="molecule type" value="Genomic_DNA"/>
</dbReference>
<dbReference type="InterPro" id="IPR004360">
    <property type="entry name" value="Glyas_Fos-R_dOase_dom"/>
</dbReference>
<comment type="caution">
    <text evidence="2">The sequence shown here is derived from an EMBL/GenBank/DDBJ whole genome shotgun (WGS) entry which is preliminary data.</text>
</comment>
<dbReference type="PANTHER" id="PTHR34109">
    <property type="entry name" value="BNAUNNG04460D PROTEIN-RELATED"/>
    <property type="match status" value="1"/>
</dbReference>
<dbReference type="SUPFAM" id="SSF54593">
    <property type="entry name" value="Glyoxalase/Bleomycin resistance protein/Dihydroxybiphenyl dioxygenase"/>
    <property type="match status" value="1"/>
</dbReference>
<evidence type="ECO:0000259" key="1">
    <source>
        <dbReference type="PROSITE" id="PS51819"/>
    </source>
</evidence>
<dbReference type="PROSITE" id="PS51819">
    <property type="entry name" value="VOC"/>
    <property type="match status" value="1"/>
</dbReference>
<gene>
    <name evidence="2" type="ORF">GALL_191600</name>
</gene>
<dbReference type="InterPro" id="IPR037523">
    <property type="entry name" value="VOC_core"/>
</dbReference>
<dbReference type="Gene3D" id="3.30.720.120">
    <property type="match status" value="1"/>
</dbReference>
<protein>
    <submittedName>
        <fullName evidence="2">Glyoxalase-like domain protein</fullName>
    </submittedName>
</protein>
<dbReference type="AlphaFoldDB" id="A0A1J5RSZ0"/>
<sequence>MSVPYKPANYNTLSPYLVVTGADVTIEFLTQVFGATSLDRFPDENGRVLHAEVRIDDTVLMLSDEFPPNWPSVGGHVHVYVPDVDATYEKALKFGATSVQVPAKGPDENKRGAVKDSGGTTWWISTKVE</sequence>
<reference evidence="2" key="1">
    <citation type="submission" date="2016-10" db="EMBL/GenBank/DDBJ databases">
        <title>Sequence of Gallionella enrichment culture.</title>
        <authorList>
            <person name="Poehlein A."/>
            <person name="Muehling M."/>
            <person name="Daniel R."/>
        </authorList>
    </citation>
    <scope>NUCLEOTIDE SEQUENCE</scope>
</reference>
<dbReference type="Gene3D" id="3.30.720.110">
    <property type="match status" value="1"/>
</dbReference>
<accession>A0A1J5RSZ0</accession>
<name>A0A1J5RSZ0_9ZZZZ</name>
<feature type="domain" description="VOC" evidence="1">
    <location>
        <begin position="7"/>
        <end position="127"/>
    </location>
</feature>